<dbReference type="EMBL" id="JACEIP010000003">
    <property type="protein sequence ID" value="MBA4541929.1"/>
    <property type="molecule type" value="Genomic_DNA"/>
</dbReference>
<proteinExistence type="predicted"/>
<feature type="compositionally biased region" description="Basic and acidic residues" evidence="1">
    <location>
        <begin position="230"/>
        <end position="246"/>
    </location>
</feature>
<evidence type="ECO:0000313" key="3">
    <source>
        <dbReference type="Proteomes" id="UP000530514"/>
    </source>
</evidence>
<feature type="region of interest" description="Disordered" evidence="1">
    <location>
        <begin position="49"/>
        <end position="68"/>
    </location>
</feature>
<organism evidence="2 3">
    <name type="scientific">Thermoactinomyces daqus</name>
    <dbReference type="NCBI Taxonomy" id="1329516"/>
    <lineage>
        <taxon>Bacteria</taxon>
        <taxon>Bacillati</taxon>
        <taxon>Bacillota</taxon>
        <taxon>Bacilli</taxon>
        <taxon>Bacillales</taxon>
        <taxon>Thermoactinomycetaceae</taxon>
        <taxon>Thermoactinomyces</taxon>
    </lineage>
</organism>
<feature type="compositionally biased region" description="Polar residues" evidence="1">
    <location>
        <begin position="107"/>
        <end position="116"/>
    </location>
</feature>
<accession>A0A7W1X8H6</accession>
<feature type="region of interest" description="Disordered" evidence="1">
    <location>
        <begin position="187"/>
        <end position="431"/>
    </location>
</feature>
<comment type="caution">
    <text evidence="2">The sequence shown here is derived from an EMBL/GenBank/DDBJ whole genome shotgun (WGS) entry which is preliminary data.</text>
</comment>
<dbReference type="Proteomes" id="UP000530514">
    <property type="component" value="Unassembled WGS sequence"/>
</dbReference>
<gene>
    <name evidence="2" type="ORF">H1164_03300</name>
</gene>
<feature type="compositionally biased region" description="Polar residues" evidence="1">
    <location>
        <begin position="49"/>
        <end position="66"/>
    </location>
</feature>
<reference evidence="2 3" key="1">
    <citation type="submission" date="2020-07" db="EMBL/GenBank/DDBJ databases">
        <authorList>
            <person name="Feng H."/>
        </authorList>
    </citation>
    <scope>NUCLEOTIDE SEQUENCE [LARGE SCALE GENOMIC DNA]</scope>
    <source>
        <strain evidence="3">s-11</strain>
    </source>
</reference>
<protein>
    <submittedName>
        <fullName evidence="2">Uncharacterized protein</fullName>
    </submittedName>
</protein>
<feature type="region of interest" description="Disordered" evidence="1">
    <location>
        <begin position="103"/>
        <end position="128"/>
    </location>
</feature>
<dbReference type="RefSeq" id="WP_033100484.1">
    <property type="nucleotide sequence ID" value="NZ_JACEIP010000003.1"/>
</dbReference>
<evidence type="ECO:0000313" key="2">
    <source>
        <dbReference type="EMBL" id="MBA4541929.1"/>
    </source>
</evidence>
<feature type="compositionally biased region" description="Polar residues" evidence="1">
    <location>
        <begin position="294"/>
        <end position="311"/>
    </location>
</feature>
<feature type="compositionally biased region" description="Basic residues" evidence="1">
    <location>
        <begin position="356"/>
        <end position="367"/>
    </location>
</feature>
<feature type="compositionally biased region" description="Basic and acidic residues" evidence="1">
    <location>
        <begin position="421"/>
        <end position="430"/>
    </location>
</feature>
<dbReference type="OrthoDB" id="2988864at2"/>
<name>A0A7W1X8H6_9BACL</name>
<dbReference type="AlphaFoldDB" id="A0A7W1X8H6"/>
<sequence>MSQFESRYDCIVIGTGKSGQASVEALKEKGLNPLYIHLTAEMLTTMVSQQIGQQTSPDGDSSSQTGGFMHANADGCIYSQKQTLQTPFGETTTYTFQVQQPALGESVQESKTSTPEPFSPIGSLSDGEDPEVLEAQQVEYVSPYPFLNERSRRKKAFRRHKNRFSFQEQPEMEEEYPIYHLERIKLEDEESKDEPVSGWQETPYYDGRNGLQEDFEQKDEVVDSETPPVYRERELKLRKRLTENHRMQGVSESDHEEEEAEDSISKSFDNDFFQDSGFFQDPMFKPFAYPGERNQPNQTGQQTFESQQYEQNGYDPSFEPRPFSSRTSFDSDSYESDKNEQANQEQDVFPLEPFSPRRRSRNQKKARLQSLTEQREKKELNRPASIFWEETPQEEDHSLFPNGQPTIQPFGREPEDEPEKEGDSSLKRDDIEFEDAYGGYNSWEEFMTPFSQNSRKRQEIDKVEKRKIALRGLHNLINNLG</sequence>
<keyword evidence="3" id="KW-1185">Reference proteome</keyword>
<evidence type="ECO:0000256" key="1">
    <source>
        <dbReference type="SAM" id="MobiDB-lite"/>
    </source>
</evidence>